<keyword evidence="9" id="KW-1185">Reference proteome</keyword>
<dbReference type="RefSeq" id="WP_379664771.1">
    <property type="nucleotide sequence ID" value="NZ_JBHULH010000001.1"/>
</dbReference>
<name>A0ABW5LNB3_9FLAO</name>
<keyword evidence="7" id="KW-0732">Signal</keyword>
<dbReference type="CDD" id="cd11010">
    <property type="entry name" value="S1-P1_nuclease"/>
    <property type="match status" value="1"/>
</dbReference>
<keyword evidence="3" id="KW-0255">Endonuclease</keyword>
<dbReference type="PANTHER" id="PTHR33146">
    <property type="entry name" value="ENDONUCLEASE 4"/>
    <property type="match status" value="1"/>
</dbReference>
<accession>A0ABW5LNB3</accession>
<dbReference type="Pfam" id="PF02265">
    <property type="entry name" value="S1-P1_nuclease"/>
    <property type="match status" value="1"/>
</dbReference>
<proteinExistence type="predicted"/>
<evidence type="ECO:0000256" key="2">
    <source>
        <dbReference type="ARBA" id="ARBA00022723"/>
    </source>
</evidence>
<protein>
    <submittedName>
        <fullName evidence="8">S1/P1 nuclease</fullName>
    </submittedName>
</protein>
<evidence type="ECO:0000313" key="9">
    <source>
        <dbReference type="Proteomes" id="UP001597508"/>
    </source>
</evidence>
<keyword evidence="2" id="KW-0479">Metal-binding</keyword>
<dbReference type="SUPFAM" id="SSF48537">
    <property type="entry name" value="Phospholipase C/P1 nuclease"/>
    <property type="match status" value="1"/>
</dbReference>
<dbReference type="Proteomes" id="UP001597508">
    <property type="component" value="Unassembled WGS sequence"/>
</dbReference>
<evidence type="ECO:0000256" key="4">
    <source>
        <dbReference type="ARBA" id="ARBA00022801"/>
    </source>
</evidence>
<dbReference type="Gene3D" id="1.10.575.10">
    <property type="entry name" value="P1 Nuclease"/>
    <property type="match status" value="1"/>
</dbReference>
<dbReference type="EMBL" id="JBHULH010000001">
    <property type="protein sequence ID" value="MFD2566049.1"/>
    <property type="molecule type" value="Genomic_DNA"/>
</dbReference>
<reference evidence="9" key="1">
    <citation type="journal article" date="2019" name="Int. J. Syst. Evol. Microbiol.">
        <title>The Global Catalogue of Microorganisms (GCM) 10K type strain sequencing project: providing services to taxonomists for standard genome sequencing and annotation.</title>
        <authorList>
            <consortium name="The Broad Institute Genomics Platform"/>
            <consortium name="The Broad Institute Genome Sequencing Center for Infectious Disease"/>
            <person name="Wu L."/>
            <person name="Ma J."/>
        </authorList>
    </citation>
    <scope>NUCLEOTIDE SEQUENCE [LARGE SCALE GENOMIC DNA]</scope>
    <source>
        <strain evidence="9">KCTC 52127</strain>
    </source>
</reference>
<gene>
    <name evidence="8" type="ORF">ACFSRZ_01620</name>
</gene>
<keyword evidence="4" id="KW-0378">Hydrolase</keyword>
<dbReference type="PANTHER" id="PTHR33146:SF26">
    <property type="entry name" value="ENDONUCLEASE 4"/>
    <property type="match status" value="1"/>
</dbReference>
<sequence>MKFRILSLFLFVSLFVFANDNDLYWGQTGHRVVGEIASQNLSKRAKKNLEKLLGKEGLAILSTYADEIKSDRKYDKFKPWHYVNFKDGETYETSKKNPKGDLIQGIKKCKEVIQDPNASKEDKVFYLKLLVHLIGDLHQPLHIGRAEDRGGNAIKVQWFRRNTNLHSVWDSKMLDQFDMSYSELSSNLNTLSKKQVKAIQQGSVLDWVKETRVLTMKIYDSAKADENLSYRYMYDHFDTVKSQLQKGGLRLAKVLNELFG</sequence>
<keyword evidence="5" id="KW-1015">Disulfide bond</keyword>
<evidence type="ECO:0000313" key="8">
    <source>
        <dbReference type="EMBL" id="MFD2566049.1"/>
    </source>
</evidence>
<keyword evidence="1" id="KW-0540">Nuclease</keyword>
<evidence type="ECO:0000256" key="1">
    <source>
        <dbReference type="ARBA" id="ARBA00022722"/>
    </source>
</evidence>
<evidence type="ECO:0000256" key="3">
    <source>
        <dbReference type="ARBA" id="ARBA00022759"/>
    </source>
</evidence>
<evidence type="ECO:0000256" key="7">
    <source>
        <dbReference type="SAM" id="SignalP"/>
    </source>
</evidence>
<keyword evidence="6" id="KW-0325">Glycoprotein</keyword>
<evidence type="ECO:0000256" key="5">
    <source>
        <dbReference type="ARBA" id="ARBA00023157"/>
    </source>
</evidence>
<comment type="caution">
    <text evidence="8">The sequence shown here is derived from an EMBL/GenBank/DDBJ whole genome shotgun (WGS) entry which is preliminary data.</text>
</comment>
<dbReference type="InterPro" id="IPR003154">
    <property type="entry name" value="S1/P1nuclease"/>
</dbReference>
<feature type="signal peptide" evidence="7">
    <location>
        <begin position="1"/>
        <end position="18"/>
    </location>
</feature>
<organism evidence="8 9">
    <name type="scientific">Pseudotenacibaculum haliotis</name>
    <dbReference type="NCBI Taxonomy" id="1862138"/>
    <lineage>
        <taxon>Bacteria</taxon>
        <taxon>Pseudomonadati</taxon>
        <taxon>Bacteroidota</taxon>
        <taxon>Flavobacteriia</taxon>
        <taxon>Flavobacteriales</taxon>
        <taxon>Flavobacteriaceae</taxon>
        <taxon>Pseudotenacibaculum</taxon>
    </lineage>
</organism>
<dbReference type="InterPro" id="IPR008947">
    <property type="entry name" value="PLipase_C/P1_nuclease_dom_sf"/>
</dbReference>
<evidence type="ECO:0000256" key="6">
    <source>
        <dbReference type="ARBA" id="ARBA00023180"/>
    </source>
</evidence>
<feature type="chain" id="PRO_5046794283" evidence="7">
    <location>
        <begin position="19"/>
        <end position="260"/>
    </location>
</feature>